<sequence length="547" mass="62390">EIEDKTTQIMTATEYGIVYAVHIIIVFYKDVPARTSFLARDLSSSVNHSKVKDIFYLLIHHNCVQAFSVEPPDGSESKAIAEQVFKRCKRRAWASGLICIFIILSNVWLISRLRFKKCQSFTVTLYVQCGLVFDGLLTSGRLTLGQLIQKDRCESRCLIRIPCFINATVSSKKPKGSEEMRDSLQKLAAARFVERVPSPEPVLGNKEGPAQKKRGANASKVLKEPETLEEPVLEASTPVESMRFPLIFEQGSSSSLADEDSNISEGKRKERDVDSSADANNEVVWRPNFEELIRRLRHKACVEIVKERRDEGCATVLKAMLEGRSQEKKVNTDKSVPMSMGSIYEEVTKTEEGRDMLKGKVEECLGKLSATSSYLPAFVIKTDDSYIVDYKSIISVAQKDEMESVVTKSYGKEAFRMFRYLSQEDRFVETDKVANASLTEKKDTSQILMKMWKDSYMQMQKLAVTGVYVPFLLWKVDKVIVWRRMLDEMYHASLNLSLRLTHELDSERELLLLPEGKLKTPSYRKDERRSMIRLHCCLTLDLTLMMP</sequence>
<reference evidence="10 11" key="1">
    <citation type="submission" date="2021-05" db="EMBL/GenBank/DDBJ databases">
        <title>Genome Assembly of Synthetic Allotetraploid Brassica napus Reveals Homoeologous Exchanges between Subgenomes.</title>
        <authorList>
            <person name="Davis J.T."/>
        </authorList>
    </citation>
    <scope>NUCLEOTIDE SEQUENCE [LARGE SCALE GENOMIC DNA]</scope>
    <source>
        <strain evidence="11">cv. Da-Ae</strain>
        <tissue evidence="10">Seedling</tissue>
    </source>
</reference>
<dbReference type="Pfam" id="PF22536">
    <property type="entry name" value="WHD_POLR3C"/>
    <property type="match status" value="1"/>
</dbReference>
<gene>
    <name evidence="10" type="ORF">HID58_022226</name>
</gene>
<proteinExistence type="inferred from homology"/>
<feature type="non-terminal residue" evidence="10">
    <location>
        <position position="1"/>
    </location>
</feature>
<keyword evidence="7" id="KW-0812">Transmembrane</keyword>
<dbReference type="PANTHER" id="PTHR12949:SF0">
    <property type="entry name" value="DNA-DIRECTED RNA POLYMERASE III SUBUNIT RPC3"/>
    <property type="match status" value="1"/>
</dbReference>
<feature type="transmembrane region" description="Helical" evidence="7">
    <location>
        <begin position="92"/>
        <end position="110"/>
    </location>
</feature>
<name>A0ABQ8D076_BRANA</name>
<comment type="subcellular location">
    <subcellularLocation>
        <location evidence="1 5">Nucleus</location>
    </subcellularLocation>
</comment>
<evidence type="ECO:0000313" key="11">
    <source>
        <dbReference type="Proteomes" id="UP000824890"/>
    </source>
</evidence>
<dbReference type="Gene3D" id="1.10.10.10">
    <property type="entry name" value="Winged helix-like DNA-binding domain superfamily/Winged helix DNA-binding domain"/>
    <property type="match status" value="3"/>
</dbReference>
<keyword evidence="2 5" id="KW-0240">DNA-directed RNA polymerase</keyword>
<dbReference type="InterPro" id="IPR036388">
    <property type="entry name" value="WH-like_DNA-bd_sf"/>
</dbReference>
<evidence type="ECO:0000256" key="3">
    <source>
        <dbReference type="ARBA" id="ARBA00023163"/>
    </source>
</evidence>
<dbReference type="InterPro" id="IPR008806">
    <property type="entry name" value="RNA_pol_III_Rpc82_C"/>
</dbReference>
<keyword evidence="11" id="KW-1185">Reference proteome</keyword>
<organism evidence="10 11">
    <name type="scientific">Brassica napus</name>
    <name type="common">Rape</name>
    <dbReference type="NCBI Taxonomy" id="3708"/>
    <lineage>
        <taxon>Eukaryota</taxon>
        <taxon>Viridiplantae</taxon>
        <taxon>Streptophyta</taxon>
        <taxon>Embryophyta</taxon>
        <taxon>Tracheophyta</taxon>
        <taxon>Spermatophyta</taxon>
        <taxon>Magnoliopsida</taxon>
        <taxon>eudicotyledons</taxon>
        <taxon>Gunneridae</taxon>
        <taxon>Pentapetalae</taxon>
        <taxon>rosids</taxon>
        <taxon>malvids</taxon>
        <taxon>Brassicales</taxon>
        <taxon>Brassicaceae</taxon>
        <taxon>Brassiceae</taxon>
        <taxon>Brassica</taxon>
    </lineage>
</organism>
<evidence type="ECO:0000256" key="5">
    <source>
        <dbReference type="RuleBase" id="RU367076"/>
    </source>
</evidence>
<protein>
    <recommendedName>
        <fullName evidence="5">DNA-directed RNA polymerase III subunit RPC3</fullName>
        <shortName evidence="5">RNA polymerase III subunit C3</shortName>
    </recommendedName>
</protein>
<feature type="region of interest" description="Disordered" evidence="6">
    <location>
        <begin position="198"/>
        <end position="232"/>
    </location>
</feature>
<feature type="domain" description="DNA-directed RNA polymerase III subunit RPC3 winged-helix" evidence="9">
    <location>
        <begin position="403"/>
        <end position="470"/>
    </location>
</feature>
<dbReference type="InterPro" id="IPR055207">
    <property type="entry name" value="POLR3C_WHD"/>
</dbReference>
<accession>A0ABQ8D076</accession>
<keyword evidence="7" id="KW-0472">Membrane</keyword>
<keyword evidence="3 5" id="KW-0804">Transcription</keyword>
<evidence type="ECO:0000256" key="2">
    <source>
        <dbReference type="ARBA" id="ARBA00022478"/>
    </source>
</evidence>
<evidence type="ECO:0000256" key="4">
    <source>
        <dbReference type="ARBA" id="ARBA00023242"/>
    </source>
</evidence>
<feature type="region of interest" description="Disordered" evidence="6">
    <location>
        <begin position="250"/>
        <end position="278"/>
    </location>
</feature>
<dbReference type="EMBL" id="JAGKQM010000006">
    <property type="protein sequence ID" value="KAH0922208.1"/>
    <property type="molecule type" value="Genomic_DNA"/>
</dbReference>
<evidence type="ECO:0000313" key="10">
    <source>
        <dbReference type="EMBL" id="KAH0922208.1"/>
    </source>
</evidence>
<dbReference type="InterPro" id="IPR039748">
    <property type="entry name" value="RPC3"/>
</dbReference>
<comment type="similarity">
    <text evidence="5">Belongs to the eukaryotic RPC3/POLR3C RNA polymerase subunit family.</text>
</comment>
<dbReference type="PANTHER" id="PTHR12949">
    <property type="entry name" value="RNA POLYMERASE III DNA DIRECTED -RELATED"/>
    <property type="match status" value="1"/>
</dbReference>
<evidence type="ECO:0000256" key="6">
    <source>
        <dbReference type="SAM" id="MobiDB-lite"/>
    </source>
</evidence>
<dbReference type="Pfam" id="PF05645">
    <property type="entry name" value="RNA_pol_Rpc82"/>
    <property type="match status" value="1"/>
</dbReference>
<feature type="compositionally biased region" description="Basic and acidic residues" evidence="6">
    <location>
        <begin position="265"/>
        <end position="274"/>
    </location>
</feature>
<comment type="caution">
    <text evidence="10">The sequence shown here is derived from an EMBL/GenBank/DDBJ whole genome shotgun (WGS) entry which is preliminary data.</text>
</comment>
<comment type="subunit">
    <text evidence="5">Component of the RNA polymerase III (Pol III) complex consisting of 17 subunits.</text>
</comment>
<evidence type="ECO:0000256" key="1">
    <source>
        <dbReference type="ARBA" id="ARBA00004123"/>
    </source>
</evidence>
<keyword evidence="4 5" id="KW-0539">Nucleus</keyword>
<comment type="function">
    <text evidence="5">DNA-dependent RNA polymerase catalyzes the transcription of DNA into RNA using the four ribonucleoside triphosphates as substrates. Specific core component of RNA polymerase III which synthesizes small RNAs, such as 5S rRNA and tRNAs.</text>
</comment>
<dbReference type="Proteomes" id="UP000824890">
    <property type="component" value="Unassembled WGS sequence"/>
</dbReference>
<keyword evidence="7" id="KW-1133">Transmembrane helix</keyword>
<feature type="domain" description="RNA polymerase III Rpc82 C -terminal" evidence="8">
    <location>
        <begin position="183"/>
        <end position="395"/>
    </location>
</feature>
<evidence type="ECO:0000259" key="9">
    <source>
        <dbReference type="Pfam" id="PF22536"/>
    </source>
</evidence>
<evidence type="ECO:0000259" key="8">
    <source>
        <dbReference type="Pfam" id="PF05645"/>
    </source>
</evidence>
<evidence type="ECO:0000256" key="7">
    <source>
        <dbReference type="SAM" id="Phobius"/>
    </source>
</evidence>